<dbReference type="EMBL" id="JAMKFB020000005">
    <property type="protein sequence ID" value="KAL0193538.1"/>
    <property type="molecule type" value="Genomic_DNA"/>
</dbReference>
<dbReference type="InterPro" id="IPR029052">
    <property type="entry name" value="Metallo-depent_PP-like"/>
</dbReference>
<sequence>MKDLFVDGKPNAELLKNHLIKEGRVEEDVALRIINEGANILRQEKCMLEVEAPIT</sequence>
<proteinExistence type="predicted"/>
<dbReference type="Proteomes" id="UP001529510">
    <property type="component" value="Unassembled WGS sequence"/>
</dbReference>
<name>A0ABD0R4T3_CIRMR</name>
<feature type="non-terminal residue" evidence="1">
    <location>
        <position position="55"/>
    </location>
</feature>
<organism evidence="1 2">
    <name type="scientific">Cirrhinus mrigala</name>
    <name type="common">Mrigala</name>
    <dbReference type="NCBI Taxonomy" id="683832"/>
    <lineage>
        <taxon>Eukaryota</taxon>
        <taxon>Metazoa</taxon>
        <taxon>Chordata</taxon>
        <taxon>Craniata</taxon>
        <taxon>Vertebrata</taxon>
        <taxon>Euteleostomi</taxon>
        <taxon>Actinopterygii</taxon>
        <taxon>Neopterygii</taxon>
        <taxon>Teleostei</taxon>
        <taxon>Ostariophysi</taxon>
        <taxon>Cypriniformes</taxon>
        <taxon>Cyprinidae</taxon>
        <taxon>Labeoninae</taxon>
        <taxon>Labeonini</taxon>
        <taxon>Cirrhinus</taxon>
    </lineage>
</organism>
<evidence type="ECO:0000313" key="2">
    <source>
        <dbReference type="Proteomes" id="UP001529510"/>
    </source>
</evidence>
<keyword evidence="2" id="KW-1185">Reference proteome</keyword>
<dbReference type="InterPro" id="IPR043360">
    <property type="entry name" value="PP2B"/>
</dbReference>
<dbReference type="PANTHER" id="PTHR45673">
    <property type="entry name" value="SERINE/THREONINE-PROTEIN PHOSPHATASE 2B CATALYTIC SUBUNIT 1-RELATED"/>
    <property type="match status" value="1"/>
</dbReference>
<evidence type="ECO:0000313" key="1">
    <source>
        <dbReference type="EMBL" id="KAL0193538.1"/>
    </source>
</evidence>
<reference evidence="1 2" key="1">
    <citation type="submission" date="2024-05" db="EMBL/GenBank/DDBJ databases">
        <title>Genome sequencing and assembly of Indian major carp, Cirrhinus mrigala (Hamilton, 1822).</title>
        <authorList>
            <person name="Mohindra V."/>
            <person name="Chowdhury L.M."/>
            <person name="Lal K."/>
            <person name="Jena J.K."/>
        </authorList>
    </citation>
    <scope>NUCLEOTIDE SEQUENCE [LARGE SCALE GENOMIC DNA]</scope>
    <source>
        <strain evidence="1">CM1030</strain>
        <tissue evidence="1">Blood</tissue>
    </source>
</reference>
<dbReference type="AlphaFoldDB" id="A0ABD0R4T3"/>
<comment type="caution">
    <text evidence="1">The sequence shown here is derived from an EMBL/GenBank/DDBJ whole genome shotgun (WGS) entry which is preliminary data.</text>
</comment>
<dbReference type="Gene3D" id="3.60.21.10">
    <property type="match status" value="1"/>
</dbReference>
<accession>A0ABD0R4T3</accession>
<protein>
    <submittedName>
        <fullName evidence="1">Uncharacterized protein</fullName>
    </submittedName>
</protein>
<dbReference type="SUPFAM" id="SSF56300">
    <property type="entry name" value="Metallo-dependent phosphatases"/>
    <property type="match status" value="1"/>
</dbReference>
<gene>
    <name evidence="1" type="ORF">M9458_011834</name>
</gene>